<dbReference type="OrthoDB" id="262670at2"/>
<dbReference type="EMBL" id="CP036289">
    <property type="protein sequence ID" value="QDU75073.1"/>
    <property type="molecule type" value="Genomic_DNA"/>
</dbReference>
<dbReference type="KEGG" id="bvo:Pan97_20940"/>
<reference evidence="3" key="1">
    <citation type="submission" date="2019-02" db="EMBL/GenBank/DDBJ databases">
        <title>Deep-cultivation of Planctomycetes and their phenomic and genomic characterization uncovers novel biology.</title>
        <authorList>
            <person name="Wiegand S."/>
            <person name="Jogler M."/>
            <person name="Boedeker C."/>
            <person name="Pinto D."/>
            <person name="Vollmers J."/>
            <person name="Rivas-Marin E."/>
            <person name="Kohn T."/>
            <person name="Peeters S.H."/>
            <person name="Heuer A."/>
            <person name="Rast P."/>
            <person name="Oberbeckmann S."/>
            <person name="Bunk B."/>
            <person name="Jeske O."/>
            <person name="Meyerdierks A."/>
            <person name="Storesund J.E."/>
            <person name="Kallscheuer N."/>
            <person name="Luecker S."/>
            <person name="Lage O.M."/>
            <person name="Pohl T."/>
            <person name="Merkel B.J."/>
            <person name="Hornburger P."/>
            <person name="Mueller R.-W."/>
            <person name="Bruemmer F."/>
            <person name="Labrenz M."/>
            <person name="Spormann A.M."/>
            <person name="Op den Camp H."/>
            <person name="Overmann J."/>
            <person name="Amann R."/>
            <person name="Jetten M.S.M."/>
            <person name="Mascher T."/>
            <person name="Medema M.H."/>
            <person name="Devos D.P."/>
            <person name="Kaster A.-K."/>
            <person name="Ovreas L."/>
            <person name="Rohde M."/>
            <person name="Galperin M.Y."/>
            <person name="Jogler C."/>
        </authorList>
    </citation>
    <scope>NUCLEOTIDE SEQUENCE [LARGE SCALE GENOMIC DNA]</scope>
    <source>
        <strain evidence="3">Pan97</strain>
    </source>
</reference>
<keyword evidence="3" id="KW-1185">Reference proteome</keyword>
<accession>A0A518C773</accession>
<gene>
    <name evidence="2" type="ORF">Pan97_20940</name>
</gene>
<organism evidence="2 3">
    <name type="scientific">Bremerella volcania</name>
    <dbReference type="NCBI Taxonomy" id="2527984"/>
    <lineage>
        <taxon>Bacteria</taxon>
        <taxon>Pseudomonadati</taxon>
        <taxon>Planctomycetota</taxon>
        <taxon>Planctomycetia</taxon>
        <taxon>Pirellulales</taxon>
        <taxon>Pirellulaceae</taxon>
        <taxon>Bremerella</taxon>
    </lineage>
</organism>
<sequence>MTNGTLNPKRGLSLAELLVASAVMGIICLSFGTLAMSVQMANEYSQEKNLVGQHARVILQRVERTMQGAHATDSFPGILPITYYYSSYDFPQAIAVWDPDGSPMANYPQVDELVIFAVDPDNPNRFLEIRNESDTSTAPGLTDETAWRTLIANLIDSSDSEIVEISDLIRAGKAGANYYSTLRFQTRVVPSDAEIAAARAGSVDWEDLNWATSIYSSKAGVRQVWCHFEWQLVPSSNIDEHGRLQEQAVPFFGSSAIYYQVTK</sequence>
<evidence type="ECO:0000313" key="2">
    <source>
        <dbReference type="EMBL" id="QDU75073.1"/>
    </source>
</evidence>
<protein>
    <recommendedName>
        <fullName evidence="4">Pseudopilin GspJ</fullName>
    </recommendedName>
</protein>
<evidence type="ECO:0000256" key="1">
    <source>
        <dbReference type="SAM" id="Phobius"/>
    </source>
</evidence>
<name>A0A518C773_9BACT</name>
<evidence type="ECO:0008006" key="4">
    <source>
        <dbReference type="Google" id="ProtNLM"/>
    </source>
</evidence>
<dbReference type="RefSeq" id="WP_144972175.1">
    <property type="nucleotide sequence ID" value="NZ_CP036289.1"/>
</dbReference>
<keyword evidence="1" id="KW-0472">Membrane</keyword>
<proteinExistence type="predicted"/>
<feature type="transmembrane region" description="Helical" evidence="1">
    <location>
        <begin position="12"/>
        <end position="36"/>
    </location>
</feature>
<evidence type="ECO:0000313" key="3">
    <source>
        <dbReference type="Proteomes" id="UP000318626"/>
    </source>
</evidence>
<dbReference type="AlphaFoldDB" id="A0A518C773"/>
<keyword evidence="1" id="KW-0812">Transmembrane</keyword>
<keyword evidence="1" id="KW-1133">Transmembrane helix</keyword>
<dbReference type="Proteomes" id="UP000318626">
    <property type="component" value="Chromosome"/>
</dbReference>